<evidence type="ECO:0000313" key="10">
    <source>
        <dbReference type="EMBL" id="KAF7244538.1"/>
    </source>
</evidence>
<feature type="compositionally biased region" description="Basic and acidic residues" evidence="7">
    <location>
        <begin position="244"/>
        <end position="259"/>
    </location>
</feature>
<dbReference type="InterPro" id="IPR007209">
    <property type="entry name" value="RNaseL-inhib-like_metal-bd_dom"/>
</dbReference>
<gene>
    <name evidence="10" type="ORF">EG68_11096</name>
</gene>
<dbReference type="Gene3D" id="3.40.50.150">
    <property type="entry name" value="Vaccinia Virus protein VP39"/>
    <property type="match status" value="1"/>
</dbReference>
<dbReference type="PANTHER" id="PTHR20426">
    <property type="entry name" value="RIBOSOME BIOGENESIS PROTEIN TSR3 HOMOLOG"/>
    <property type="match status" value="1"/>
</dbReference>
<evidence type="ECO:0000259" key="9">
    <source>
        <dbReference type="Pfam" id="PF04068"/>
    </source>
</evidence>
<evidence type="ECO:0000256" key="2">
    <source>
        <dbReference type="ARBA" id="ARBA00022517"/>
    </source>
</evidence>
<dbReference type="AlphaFoldDB" id="A0A8S9YL87"/>
<evidence type="ECO:0000313" key="11">
    <source>
        <dbReference type="Proteomes" id="UP000822476"/>
    </source>
</evidence>
<comment type="similarity">
    <text evidence="6">Belongs to the TDD superfamily. TSR3 family.</text>
</comment>
<dbReference type="PANTHER" id="PTHR20426:SF0">
    <property type="entry name" value="18S RRNA AMINOCARBOXYPROPYLTRANSFERASE"/>
    <property type="match status" value="1"/>
</dbReference>
<dbReference type="Pfam" id="PF04034">
    <property type="entry name" value="Ribo_biogen_C"/>
    <property type="match status" value="1"/>
</dbReference>
<feature type="binding site" evidence="6">
    <location>
        <position position="69"/>
    </location>
    <ligand>
        <name>S-adenosyl-L-methionine</name>
        <dbReference type="ChEBI" id="CHEBI:59789"/>
    </ligand>
</feature>
<keyword evidence="11" id="KW-1185">Reference proteome</keyword>
<dbReference type="GO" id="GO:0106388">
    <property type="term" value="F:rRNA small subunit aminocarboxypropyltransferase activity"/>
    <property type="evidence" value="ECO:0007669"/>
    <property type="project" value="UniProtKB-EC"/>
</dbReference>
<feature type="compositionally biased region" description="Polar residues" evidence="7">
    <location>
        <begin position="261"/>
        <end position="271"/>
    </location>
</feature>
<keyword evidence="2 6" id="KW-0690">Ribosome biogenesis</keyword>
<dbReference type="HAMAP" id="MF_01116">
    <property type="entry name" value="TSR3"/>
    <property type="match status" value="1"/>
</dbReference>
<dbReference type="OrthoDB" id="10262062at2759"/>
<keyword evidence="4 6" id="KW-0808">Transferase</keyword>
<sequence length="593" mass="66417">MRKFQPNKPHFTMKNKRKVFLPSKHHRKQHNTQETSVADHLESEELCQSKISVLTAMWDFEQCDPRRCSGRKLVRFGLTRLLRMNEGFGGVVLAPTASMVLSPASDRKLIIDGGLAVVDCSWAQLENTAFKKLKYKHGRLLPYLVAANPVKYGQPFQLSCVEALAAGLYIVGESDQATDLLDKFSWGHSFLTLNKQLLDAYSKCSSSSDVLSVQGEFMGQPNENQKSVASQSYSDVYAQLDKELTDTDDSKSTSSDRHLRISSSQLHSENPTVDAACSCTSGDDPSVTGLSDLQESSDIQRILDKQVANMVDQFSQVKLIREAGKNWDRFYNRNGTRFFKDRHWTTREFSDLLQLCCPHLHSQMNVDVSCDTNSVSILEVGCGVGNFLIPLLEDLMLRKDADSKSQEDHPTCGTPLVFACDISERAVRIIRERILSVSPCLSCKAFVCDVSQPGSLRPALIQAQSDSNVTELDLVTLIFVLSALNPPDMITCLKNVASVLKPGGRLLFRDYGLYDYAQLRFGRGTRLPSELPSYARQDGTLSYFFEANELKTMLIESGLETVHCEYVYRRTTNVAERLSVRRVFLQAVAIRPV</sequence>
<dbReference type="CDD" id="cd02440">
    <property type="entry name" value="AdoMet_MTases"/>
    <property type="match status" value="1"/>
</dbReference>
<proteinExistence type="inferred from homology"/>
<comment type="caution">
    <text evidence="10">The sequence shown here is derived from an EMBL/GenBank/DDBJ whole genome shotgun (WGS) entry which is preliminary data.</text>
</comment>
<keyword evidence="3 6" id="KW-0698">rRNA processing</keyword>
<keyword evidence="1" id="KW-0963">Cytoplasm</keyword>
<dbReference type="NCBIfam" id="NF002621">
    <property type="entry name" value="PRK02287.1"/>
    <property type="match status" value="1"/>
</dbReference>
<dbReference type="Proteomes" id="UP000822476">
    <property type="component" value="Unassembled WGS sequence"/>
</dbReference>
<dbReference type="Pfam" id="PF04068">
    <property type="entry name" value="Fer4_RLI"/>
    <property type="match status" value="1"/>
</dbReference>
<evidence type="ECO:0000256" key="4">
    <source>
        <dbReference type="ARBA" id="ARBA00022679"/>
    </source>
</evidence>
<evidence type="ECO:0000256" key="3">
    <source>
        <dbReference type="ARBA" id="ARBA00022552"/>
    </source>
</evidence>
<dbReference type="GO" id="GO:0000455">
    <property type="term" value="P:enzyme-directed rRNA pseudouridine synthesis"/>
    <property type="evidence" value="ECO:0007669"/>
    <property type="project" value="UniProtKB-UniRule"/>
</dbReference>
<dbReference type="InterPro" id="IPR029063">
    <property type="entry name" value="SAM-dependent_MTases_sf"/>
</dbReference>
<reference evidence="10" key="1">
    <citation type="submission" date="2019-07" db="EMBL/GenBank/DDBJ databases">
        <title>Annotation for the trematode Paragonimus miyazaki's.</title>
        <authorList>
            <person name="Choi Y.-J."/>
        </authorList>
    </citation>
    <scope>NUCLEOTIDE SEQUENCE</scope>
    <source>
        <strain evidence="10">Japan</strain>
    </source>
</reference>
<feature type="domain" description="RNase L inhibitor RLI-like possible metal-binding" evidence="9">
    <location>
        <begin position="56"/>
        <end position="85"/>
    </location>
</feature>
<evidence type="ECO:0000259" key="8">
    <source>
        <dbReference type="Pfam" id="PF04034"/>
    </source>
</evidence>
<dbReference type="EC" id="2.5.1.157" evidence="6"/>
<dbReference type="EMBL" id="JTDE01006282">
    <property type="protein sequence ID" value="KAF7244538.1"/>
    <property type="molecule type" value="Genomic_DNA"/>
</dbReference>
<comment type="function">
    <text evidence="6">Aminocarboxypropyltransferase that catalyzes the aminocarboxypropyl transfer on pseudouridine in 18S rRNA. It constitutes the last step in biosynthesis of the hypermodified N1-methyl-N3-(3-amino-3-carboxypropyl) pseudouridine (m1acp3-Psi).</text>
</comment>
<feature type="binding site" evidence="6">
    <location>
        <position position="118"/>
    </location>
    <ligand>
        <name>S-adenosyl-L-methionine</name>
        <dbReference type="ChEBI" id="CHEBI:59789"/>
    </ligand>
</feature>
<protein>
    <recommendedName>
        <fullName evidence="6">18S rRNA aminocarboxypropyltransferase</fullName>
        <ecNumber evidence="6">2.5.1.157</ecNumber>
    </recommendedName>
</protein>
<feature type="region of interest" description="Disordered" evidence="7">
    <location>
        <begin position="244"/>
        <end position="275"/>
    </location>
</feature>
<dbReference type="GO" id="GO:1904047">
    <property type="term" value="F:S-adenosyl-L-methionine binding"/>
    <property type="evidence" value="ECO:0007669"/>
    <property type="project" value="UniProtKB-UniRule"/>
</dbReference>
<name>A0A8S9YL87_9TREM</name>
<evidence type="ECO:0000256" key="7">
    <source>
        <dbReference type="SAM" id="MobiDB-lite"/>
    </source>
</evidence>
<accession>A0A8S9YL87</accession>
<evidence type="ECO:0000256" key="5">
    <source>
        <dbReference type="ARBA" id="ARBA00022691"/>
    </source>
</evidence>
<dbReference type="InterPro" id="IPR022968">
    <property type="entry name" value="Tsr3-like"/>
</dbReference>
<evidence type="ECO:0000256" key="6">
    <source>
        <dbReference type="HAMAP-Rule" id="MF_03146"/>
    </source>
</evidence>
<feature type="binding site" evidence="6">
    <location>
        <position position="141"/>
    </location>
    <ligand>
        <name>S-adenosyl-L-methionine</name>
        <dbReference type="ChEBI" id="CHEBI:59789"/>
    </ligand>
</feature>
<keyword evidence="5 6" id="KW-0949">S-adenosyl-L-methionine</keyword>
<dbReference type="InterPro" id="IPR007177">
    <property type="entry name" value="Tsr3_C"/>
</dbReference>
<comment type="caution">
    <text evidence="6">Lacks conserved residue(s) required for the propagation of feature annotation.</text>
</comment>
<dbReference type="SUPFAM" id="SSF53335">
    <property type="entry name" value="S-adenosyl-L-methionine-dependent methyltransferases"/>
    <property type="match status" value="1"/>
</dbReference>
<feature type="domain" description="16S/18S rRNA aminocarboxypropyltransferase Tsr3 C-terminal" evidence="8">
    <location>
        <begin position="91"/>
        <end position="218"/>
    </location>
</feature>
<comment type="catalytic activity">
    <reaction evidence="6">
        <text>an N(1)-methylpseudouridine in rRNA + S-adenosyl-L-methionine = N(1)-methyl-N(3)-[(3S)-3-amino-3-carboxypropyl]pseudouridine in rRNA + S-methyl-5'-thioadenosine + H(+)</text>
        <dbReference type="Rhea" id="RHEA:63296"/>
        <dbReference type="Rhea" id="RHEA-COMP:11634"/>
        <dbReference type="Rhea" id="RHEA-COMP:16310"/>
        <dbReference type="ChEBI" id="CHEBI:15378"/>
        <dbReference type="ChEBI" id="CHEBI:17509"/>
        <dbReference type="ChEBI" id="CHEBI:59789"/>
        <dbReference type="ChEBI" id="CHEBI:74890"/>
        <dbReference type="ChEBI" id="CHEBI:146234"/>
        <dbReference type="EC" id="2.5.1.157"/>
    </reaction>
</comment>
<evidence type="ECO:0000256" key="1">
    <source>
        <dbReference type="ARBA" id="ARBA00022490"/>
    </source>
</evidence>
<dbReference type="Pfam" id="PF13489">
    <property type="entry name" value="Methyltransf_23"/>
    <property type="match status" value="1"/>
</dbReference>
<organism evidence="10 11">
    <name type="scientific">Paragonimus skrjabini miyazakii</name>
    <dbReference type="NCBI Taxonomy" id="59628"/>
    <lineage>
        <taxon>Eukaryota</taxon>
        <taxon>Metazoa</taxon>
        <taxon>Spiralia</taxon>
        <taxon>Lophotrochozoa</taxon>
        <taxon>Platyhelminthes</taxon>
        <taxon>Trematoda</taxon>
        <taxon>Digenea</taxon>
        <taxon>Plagiorchiida</taxon>
        <taxon>Troglotremata</taxon>
        <taxon>Troglotrematidae</taxon>
        <taxon>Paragonimus</taxon>
    </lineage>
</organism>